<dbReference type="AlphaFoldDB" id="A0A0E3S9H0"/>
<dbReference type="STRING" id="1434110.MSHOH_0863"/>
<keyword evidence="1" id="KW-0812">Transmembrane</keyword>
<evidence type="ECO:0000313" key="2">
    <source>
        <dbReference type="EMBL" id="AKB77346.1"/>
    </source>
</evidence>
<evidence type="ECO:0000313" key="3">
    <source>
        <dbReference type="Proteomes" id="UP000033101"/>
    </source>
</evidence>
<dbReference type="KEGG" id="mhor:MSHOH_0863"/>
<name>A0A0E3S9H0_9EURY</name>
<feature type="transmembrane region" description="Helical" evidence="1">
    <location>
        <begin position="197"/>
        <end position="214"/>
    </location>
</feature>
<protein>
    <submittedName>
        <fullName evidence="2">Zinc transporter ZupT</fullName>
    </submittedName>
</protein>
<gene>
    <name evidence="2" type="ORF">MSHOH_0863</name>
</gene>
<feature type="transmembrane region" description="Helical" evidence="1">
    <location>
        <begin position="226"/>
        <end position="249"/>
    </location>
</feature>
<feature type="transmembrane region" description="Helical" evidence="1">
    <location>
        <begin position="5"/>
        <end position="24"/>
    </location>
</feature>
<feature type="transmembrane region" description="Helical" evidence="1">
    <location>
        <begin position="168"/>
        <end position="191"/>
    </location>
</feature>
<feature type="transmembrane region" description="Helical" evidence="1">
    <location>
        <begin position="124"/>
        <end position="147"/>
    </location>
</feature>
<organism evidence="2 3">
    <name type="scientific">Methanosarcina horonobensis HB-1 = JCM 15518</name>
    <dbReference type="NCBI Taxonomy" id="1434110"/>
    <lineage>
        <taxon>Archaea</taxon>
        <taxon>Methanobacteriati</taxon>
        <taxon>Methanobacteriota</taxon>
        <taxon>Stenosarchaea group</taxon>
        <taxon>Methanomicrobia</taxon>
        <taxon>Methanosarcinales</taxon>
        <taxon>Methanosarcinaceae</taxon>
        <taxon>Methanosarcina</taxon>
    </lineage>
</organism>
<accession>A0A0E3S9H0</accession>
<dbReference type="RefSeq" id="WP_269850223.1">
    <property type="nucleotide sequence ID" value="NZ_BBCW01000024.1"/>
</dbReference>
<sequence length="250" mass="25811">MEAGFWGLIAGLGLFLGALVGYFVELRHHVIATIMGFGGGVLISILSFDLMEEAYELTGFEMTAAGFLAGGLVFSTANWLLARHGAQNRKRCGQCVQQPSEEQHPGSGISLFLGALVDGIPESLVIGLSLIGGGMIPSATLAGFFLANVPQGLSSASGMKDARRSARYVLGAWGGLTLASGVAALLGYSIFGGLSTSMIALMSAFAAGGLLAMLTETMIPEAFDQASAFIGLITVTGFLAAFVILKISLH</sequence>
<keyword evidence="1" id="KW-1133">Transmembrane helix</keyword>
<evidence type="ECO:0000256" key="1">
    <source>
        <dbReference type="SAM" id="Phobius"/>
    </source>
</evidence>
<dbReference type="EMBL" id="CP009516">
    <property type="protein sequence ID" value="AKB77346.1"/>
    <property type="molecule type" value="Genomic_DNA"/>
</dbReference>
<dbReference type="PATRIC" id="fig|1434110.4.peg.1071"/>
<reference evidence="2 3" key="1">
    <citation type="submission" date="2014-07" db="EMBL/GenBank/DDBJ databases">
        <title>Methanogenic archaea and the global carbon cycle.</title>
        <authorList>
            <person name="Henriksen J.R."/>
            <person name="Luke J."/>
            <person name="Reinhart S."/>
            <person name="Benedict M.N."/>
            <person name="Youngblut N.D."/>
            <person name="Metcalf M.E."/>
            <person name="Whitaker R.J."/>
            <person name="Metcalf W.W."/>
        </authorList>
    </citation>
    <scope>NUCLEOTIDE SEQUENCE [LARGE SCALE GENOMIC DNA]</scope>
    <source>
        <strain evidence="2 3">HB-1</strain>
    </source>
</reference>
<proteinExistence type="predicted"/>
<dbReference type="HOGENOM" id="CLU_015114_6_0_2"/>
<keyword evidence="1" id="KW-0472">Membrane</keyword>
<feature type="transmembrane region" description="Helical" evidence="1">
    <location>
        <begin position="62"/>
        <end position="81"/>
    </location>
</feature>
<keyword evidence="3" id="KW-1185">Reference proteome</keyword>
<feature type="transmembrane region" description="Helical" evidence="1">
    <location>
        <begin position="30"/>
        <end position="50"/>
    </location>
</feature>
<dbReference type="Proteomes" id="UP000033101">
    <property type="component" value="Chromosome"/>
</dbReference>